<dbReference type="PROSITE" id="PS00092">
    <property type="entry name" value="N6_MTASE"/>
    <property type="match status" value="1"/>
</dbReference>
<dbReference type="InterPro" id="IPR003356">
    <property type="entry name" value="DNA_methylase_A-5"/>
</dbReference>
<keyword evidence="6" id="KW-0378">Hydrolase</keyword>
<dbReference type="Pfam" id="PF18135">
    <property type="entry name" value="Type_ISP_C"/>
    <property type="match status" value="1"/>
</dbReference>
<evidence type="ECO:0000256" key="1">
    <source>
        <dbReference type="ARBA" id="ARBA00006594"/>
    </source>
</evidence>
<dbReference type="SMART" id="SM00487">
    <property type="entry name" value="DEXDc"/>
    <property type="match status" value="1"/>
</dbReference>
<dbReference type="InterPro" id="IPR014001">
    <property type="entry name" value="Helicase_ATP-bd"/>
</dbReference>
<accession>A0ABV2FQD7</accession>
<proteinExistence type="inferred from homology"/>
<gene>
    <name evidence="6" type="ORF">ABID39_001499</name>
</gene>
<dbReference type="InterPro" id="IPR027417">
    <property type="entry name" value="P-loop_NTPase"/>
</dbReference>
<evidence type="ECO:0000313" key="7">
    <source>
        <dbReference type="Proteomes" id="UP001549112"/>
    </source>
</evidence>
<keyword evidence="7" id="KW-1185">Reference proteome</keyword>
<feature type="domain" description="Helicase ATP-binding" evidence="4">
    <location>
        <begin position="194"/>
        <end position="397"/>
    </location>
</feature>
<comment type="similarity">
    <text evidence="1">Belongs to the N(4)/N(6)-methyltransferase family.</text>
</comment>
<comment type="caution">
    <text evidence="6">The sequence shown here is derived from an EMBL/GenBank/DDBJ whole genome shotgun (WGS) entry which is preliminary data.</text>
</comment>
<dbReference type="InterPro" id="IPR050742">
    <property type="entry name" value="Helicase_Restrict-Modif_Enz"/>
</dbReference>
<evidence type="ECO:0000256" key="2">
    <source>
        <dbReference type="ARBA" id="ARBA00022747"/>
    </source>
</evidence>
<protein>
    <submittedName>
        <fullName evidence="6">Helicase</fullName>
    </submittedName>
</protein>
<dbReference type="InterPro" id="IPR002052">
    <property type="entry name" value="DNA_methylase_N6_adenine_CS"/>
</dbReference>
<dbReference type="InterPro" id="IPR006935">
    <property type="entry name" value="Helicase/UvrB_N"/>
</dbReference>
<evidence type="ECO:0000259" key="5">
    <source>
        <dbReference type="PROSITE" id="PS51194"/>
    </source>
</evidence>
<feature type="compositionally biased region" description="Polar residues" evidence="3">
    <location>
        <begin position="1428"/>
        <end position="1442"/>
    </location>
</feature>
<evidence type="ECO:0000313" key="6">
    <source>
        <dbReference type="EMBL" id="MET3560783.1"/>
    </source>
</evidence>
<dbReference type="PANTHER" id="PTHR47396:SF1">
    <property type="entry name" value="ATP-DEPENDENT HELICASE IRC3-RELATED"/>
    <property type="match status" value="1"/>
</dbReference>
<organism evidence="6 7">
    <name type="scientific">Bartonella japonica</name>
    <dbReference type="NCBI Taxonomy" id="357761"/>
    <lineage>
        <taxon>Bacteria</taxon>
        <taxon>Pseudomonadati</taxon>
        <taxon>Pseudomonadota</taxon>
        <taxon>Alphaproteobacteria</taxon>
        <taxon>Hyphomicrobiales</taxon>
        <taxon>Bartonellaceae</taxon>
        <taxon>Bartonella</taxon>
    </lineage>
</organism>
<dbReference type="InterPro" id="IPR041635">
    <property type="entry name" value="Type_ISP_LLaBIII_C"/>
</dbReference>
<keyword evidence="6" id="KW-0347">Helicase</keyword>
<dbReference type="RefSeq" id="WP_354187422.1">
    <property type="nucleotide sequence ID" value="NZ_JBEPLT010000024.1"/>
</dbReference>
<dbReference type="PROSITE" id="PS51194">
    <property type="entry name" value="HELICASE_CTER"/>
    <property type="match status" value="1"/>
</dbReference>
<dbReference type="PANTHER" id="PTHR47396">
    <property type="entry name" value="TYPE I RESTRICTION ENZYME ECOKI R PROTEIN"/>
    <property type="match status" value="1"/>
</dbReference>
<dbReference type="PRINTS" id="PR00507">
    <property type="entry name" value="N12N6MTFRASE"/>
</dbReference>
<dbReference type="SUPFAM" id="SSF52540">
    <property type="entry name" value="P-loop containing nucleoside triphosphate hydrolases"/>
    <property type="match status" value="1"/>
</dbReference>
<keyword evidence="6" id="KW-0067">ATP-binding</keyword>
<dbReference type="Gene3D" id="3.40.50.300">
    <property type="entry name" value="P-loop containing nucleotide triphosphate hydrolases"/>
    <property type="match status" value="2"/>
</dbReference>
<feature type="domain" description="Helicase C-terminal" evidence="5">
    <location>
        <begin position="464"/>
        <end position="658"/>
    </location>
</feature>
<dbReference type="Gene3D" id="3.40.50.150">
    <property type="entry name" value="Vaccinia Virus protein VP39"/>
    <property type="match status" value="1"/>
</dbReference>
<dbReference type="InterPro" id="IPR001650">
    <property type="entry name" value="Helicase_C-like"/>
</dbReference>
<sequence length="1661" mass="189258">MSYPLYSDNKHVTLRSLLQSYREQAISEQEKQAAFEKFVIAYLTQDPLQKQEYEKIQTYREVADEKGWKGSDTDTDIDLVAKIRDQEDYVAIRCQFYETNHQISQDDIESFIAISGKKRFKYRLLIDSTEKDLSENAHTMIEGQAVPVYRINLFDMENSPIDWGIFDKTGNIVLYEQTKKNLLDHQKEALKAVCEGLKEADRGKLIMACGTGKTFTSLKIAEHIAGIGKHVLFLVPSLALMSQSIREWTADAQVPLRCFAVCSDKQIGKRRKNQEDDGELSASDLALPATTDASRLVEKVGNSSPHAMSVIFATYQSIQVIVDAQKDHGLAAFDLIICDEAHRTTGASLGTEDSESDFIKVHDNSLIHGKKRLYMTATPRIFSDHAKRRADEVDAVLASMDNEAIYGKVLYTYSFTDAVKNELLTPYKIIVLGVDEGEISKTMEMPTTSKDYELALDDKTKIVGCYQALTKLDLKADLGDDTAPMRRALAFCKDIKTSKRIRDTFQGKGVKRIFNRLYQNHPDTPPLICEVDHIDGKDGAKERSRKLDWLEENVGENHCRVLTNVRCLSEGVDVPTLDAVMFLHPRKSQVDVIQAVGRVMRRAKGKKRGYIILPVGVPAGIDPEKALKNNKKYSVVWQVLNALLSHDENFSKTLNQMNLGQDVSPILEIITVSQNMDLENVTTVVDDIPLQARPEHASASNVYPLRKSLSTHHGQTSFNFMAAFPRALKTVLIKRSTLSDYWGIWANNVAEIAQNHINHLKDILSDEKGKARCAFDAFHKELKSNLNDSITQEEALEMLGQHLVTRPVFEALFEGNEFVQNNSISQAMERILAELDKTNIKQESIELQGFYNSVKFRASGITEPHARQNLIIKLYEDFFSKAFKKTTDKLGIVYTPVEVVDFIIHSVDDILRNEFGKSLGSRGVSILDPFTGTGTFITRLLQSNLIKSEDMEYKFRHDIHANEIVLLAYYIAAINIESTYHSLMKGEYIPFKHIGLADTFQMLEEKNLLQELFKENSEYLEHQKKLDIKVIFGNPPYSVGQKNENDNAKNTPYPILDKRISETYAAQSKASNIRALYDSYIRAIRWASDRIDNAGVIGFVSGSSYIEKPAMDSLRKSLAKEFTSIYVLNLRGDIRKNMMNKNNAQEGENIFGNGSMTGIAVTLFIKNPNAIGPCKIYYHDIGNNRTIKEKLTALEYFGSVGGITRKQSWQMITPDKYGDWINQRDDSFKTFLALGVKKGDDKKLFETYSRGIMTSRDAWVYNSSHDVLAKNMHNMINFYNNEVERFNDAYPHADRKTRAKSIDHFVNTDERKISWSSSLKEELVRRKFSEFENDCLIQSLYRPFTQQWLYYNRIFNERTYQTPWIFPIGKAVENKVIQISGMGTQSGFSVLIAKSILDLHVVHNGQCFPRYIYEDTTVSKSKSEKQSHLFTNSTEKNTTSGLQRRDAITDEGLAYFKMAYPNETITKDDLFYYVYGLLHSEDYRSRYADNLCKELPRIPCVKSADDFWKFVTAGRELGHLHVNYEDVEPYPVTFKKGNPKVTEISNPEKFYYVTEMKFSGNSKEKDKSTIFYNSNITITDIPLEAYEYIVNGKPALEWVMGRQCVKTDKKSGIVNDANRYAVETIGNPAYPLELFQRVITVSLETMKIVKNLPKLELRETE</sequence>
<keyword evidence="6" id="KW-0547">Nucleotide-binding</keyword>
<dbReference type="InterPro" id="IPR053980">
    <property type="entry name" value="ISP_coupler"/>
</dbReference>
<dbReference type="Pfam" id="PF04851">
    <property type="entry name" value="ResIII"/>
    <property type="match status" value="1"/>
</dbReference>
<dbReference type="SUPFAM" id="SSF53335">
    <property type="entry name" value="S-adenosyl-L-methionine-dependent methyltransferases"/>
    <property type="match status" value="1"/>
</dbReference>
<dbReference type="InterPro" id="IPR029063">
    <property type="entry name" value="SAM-dependent_MTases_sf"/>
</dbReference>
<evidence type="ECO:0000259" key="4">
    <source>
        <dbReference type="PROSITE" id="PS51192"/>
    </source>
</evidence>
<dbReference type="Pfam" id="PF13156">
    <property type="entry name" value="Mrr_cat_2"/>
    <property type="match status" value="1"/>
</dbReference>
<dbReference type="Pfam" id="PF22240">
    <property type="entry name" value="ISP_coupler"/>
    <property type="match status" value="1"/>
</dbReference>
<dbReference type="EMBL" id="JBEPLT010000024">
    <property type="protein sequence ID" value="MET3560783.1"/>
    <property type="molecule type" value="Genomic_DNA"/>
</dbReference>
<evidence type="ECO:0000256" key="3">
    <source>
        <dbReference type="SAM" id="MobiDB-lite"/>
    </source>
</evidence>
<dbReference type="InterPro" id="IPR039442">
    <property type="entry name" value="Mrr-like_dom"/>
</dbReference>
<dbReference type="Proteomes" id="UP001549112">
    <property type="component" value="Unassembled WGS sequence"/>
</dbReference>
<feature type="region of interest" description="Disordered" evidence="3">
    <location>
        <begin position="1424"/>
        <end position="1443"/>
    </location>
</feature>
<name>A0ABV2FQD7_9HYPH</name>
<keyword evidence="2" id="KW-0680">Restriction system</keyword>
<dbReference type="SMART" id="SM00490">
    <property type="entry name" value="HELICc"/>
    <property type="match status" value="1"/>
</dbReference>
<dbReference type="Pfam" id="PF02384">
    <property type="entry name" value="N6_Mtase"/>
    <property type="match status" value="1"/>
</dbReference>
<dbReference type="GO" id="GO:0004386">
    <property type="term" value="F:helicase activity"/>
    <property type="evidence" value="ECO:0007669"/>
    <property type="project" value="UniProtKB-KW"/>
</dbReference>
<dbReference type="Pfam" id="PF00271">
    <property type="entry name" value="Helicase_C"/>
    <property type="match status" value="1"/>
</dbReference>
<reference evidence="6 7" key="1">
    <citation type="submission" date="2024-06" db="EMBL/GenBank/DDBJ databases">
        <title>Genomic Encyclopedia of Type Strains, Phase IV (KMG-IV): sequencing the most valuable type-strain genomes for metagenomic binning, comparative biology and taxonomic classification.</title>
        <authorList>
            <person name="Goeker M."/>
        </authorList>
    </citation>
    <scope>NUCLEOTIDE SEQUENCE [LARGE SCALE GENOMIC DNA]</scope>
    <source>
        <strain evidence="6 7">DSM 23650</strain>
    </source>
</reference>
<dbReference type="PROSITE" id="PS51192">
    <property type="entry name" value="HELICASE_ATP_BIND_1"/>
    <property type="match status" value="1"/>
</dbReference>